<dbReference type="AlphaFoldDB" id="A0A9X3C488"/>
<dbReference type="Proteomes" id="UP001141629">
    <property type="component" value="Unassembled WGS sequence"/>
</dbReference>
<evidence type="ECO:0000313" key="2">
    <source>
        <dbReference type="Proteomes" id="UP001141629"/>
    </source>
</evidence>
<protein>
    <submittedName>
        <fullName evidence="1">Uncharacterized protein</fullName>
    </submittedName>
</protein>
<accession>A0A9X3C488</accession>
<evidence type="ECO:0000313" key="1">
    <source>
        <dbReference type="EMBL" id="MCV7424161.1"/>
    </source>
</evidence>
<reference evidence="1" key="2">
    <citation type="journal article" date="2022" name="BMC Genomics">
        <title>Comparative genome analysis of mycobacteria focusing on tRNA and non-coding RNA.</title>
        <authorList>
            <person name="Behra P.R.K."/>
            <person name="Pettersson B.M.F."/>
            <person name="Ramesh M."/>
            <person name="Das S."/>
            <person name="Dasgupta S."/>
            <person name="Kirsebom L.A."/>
        </authorList>
    </citation>
    <scope>NUCLEOTIDE SEQUENCE</scope>
    <source>
        <strain evidence="1">DSM 44838</strain>
    </source>
</reference>
<sequence>MPTMLPEQPWNIAVIGFPRRACVVVPAPGYQPAMDQQCEGSGRELPKGPPPDVATACPVCGREVKVEEVDEGQRFAVENHQKVVDVSS</sequence>
<dbReference type="EMBL" id="JACKVK010000013">
    <property type="protein sequence ID" value="MCV7424161.1"/>
    <property type="molecule type" value="Genomic_DNA"/>
</dbReference>
<reference evidence="1" key="1">
    <citation type="submission" date="2020-07" db="EMBL/GenBank/DDBJ databases">
        <authorList>
            <person name="Pettersson B.M.F."/>
            <person name="Behra P.R.K."/>
            <person name="Ramesh M."/>
            <person name="Das S."/>
            <person name="Dasgupta S."/>
            <person name="Kirsebom L.A."/>
        </authorList>
    </citation>
    <scope>NUCLEOTIDE SEQUENCE</scope>
    <source>
        <strain evidence="1">DSM 44838</strain>
    </source>
</reference>
<dbReference type="RefSeq" id="WP_263999138.1">
    <property type="nucleotide sequence ID" value="NZ_JACKVK010000013.1"/>
</dbReference>
<gene>
    <name evidence="1" type="ORF">H7K45_26745</name>
</gene>
<name>A0A9X3C488_9MYCO</name>
<organism evidence="1 2">
    <name type="scientific">Mycobacterium yunnanensis</name>
    <dbReference type="NCBI Taxonomy" id="368477"/>
    <lineage>
        <taxon>Bacteria</taxon>
        <taxon>Bacillati</taxon>
        <taxon>Actinomycetota</taxon>
        <taxon>Actinomycetes</taxon>
        <taxon>Mycobacteriales</taxon>
        <taxon>Mycobacteriaceae</taxon>
        <taxon>Mycobacterium</taxon>
    </lineage>
</organism>
<proteinExistence type="predicted"/>
<comment type="caution">
    <text evidence="1">The sequence shown here is derived from an EMBL/GenBank/DDBJ whole genome shotgun (WGS) entry which is preliminary data.</text>
</comment>
<keyword evidence="2" id="KW-1185">Reference proteome</keyword>